<gene>
    <name evidence="1" type="ORF">AG1IA_02905</name>
</gene>
<evidence type="ECO:0000313" key="2">
    <source>
        <dbReference type="Proteomes" id="UP000011668"/>
    </source>
</evidence>
<reference evidence="1 2" key="1">
    <citation type="journal article" date="2013" name="Nat. Commun.">
        <title>The evolution and pathogenic mechanisms of the rice sheath blight pathogen.</title>
        <authorList>
            <person name="Zheng A."/>
            <person name="Lin R."/>
            <person name="Xu L."/>
            <person name="Qin P."/>
            <person name="Tang C."/>
            <person name="Ai P."/>
            <person name="Zhang D."/>
            <person name="Liu Y."/>
            <person name="Sun Z."/>
            <person name="Feng H."/>
            <person name="Wang Y."/>
            <person name="Chen Y."/>
            <person name="Liang X."/>
            <person name="Fu R."/>
            <person name="Li Q."/>
            <person name="Zhang J."/>
            <person name="Yu X."/>
            <person name="Xie Z."/>
            <person name="Ding L."/>
            <person name="Guan P."/>
            <person name="Tang J."/>
            <person name="Liang Y."/>
            <person name="Wang S."/>
            <person name="Deng Q."/>
            <person name="Li S."/>
            <person name="Zhu J."/>
            <person name="Wang L."/>
            <person name="Liu H."/>
            <person name="Li P."/>
        </authorList>
    </citation>
    <scope>NUCLEOTIDE SEQUENCE [LARGE SCALE GENOMIC DNA]</scope>
    <source>
        <strain evidence="2">AG-1 IA</strain>
    </source>
</reference>
<name>L8WYI7_THACA</name>
<comment type="caution">
    <text evidence="1">The sequence shown here is derived from an EMBL/GenBank/DDBJ whole genome shotgun (WGS) entry which is preliminary data.</text>
</comment>
<proteinExistence type="predicted"/>
<sequence>MQVVVSKEQGSLKPEKFQFHMQCKLNRNTTRKFQRKVQNPFRDNFYFKLIYNSLVIVGTTGNKSAAVTVSGRLLWLVNCLSDHANIS</sequence>
<evidence type="ECO:0000313" key="1">
    <source>
        <dbReference type="EMBL" id="ELU43070.1"/>
    </source>
</evidence>
<keyword evidence="2" id="KW-1185">Reference proteome</keyword>
<protein>
    <submittedName>
        <fullName evidence="1">Uncharacterized protein</fullName>
    </submittedName>
</protein>
<accession>L8WYI7</accession>
<organism evidence="1 2">
    <name type="scientific">Thanatephorus cucumeris (strain AG1-IA)</name>
    <name type="common">Rice sheath blight fungus</name>
    <name type="synonym">Rhizoctonia solani</name>
    <dbReference type="NCBI Taxonomy" id="983506"/>
    <lineage>
        <taxon>Eukaryota</taxon>
        <taxon>Fungi</taxon>
        <taxon>Dikarya</taxon>
        <taxon>Basidiomycota</taxon>
        <taxon>Agaricomycotina</taxon>
        <taxon>Agaricomycetes</taxon>
        <taxon>Cantharellales</taxon>
        <taxon>Ceratobasidiaceae</taxon>
        <taxon>Rhizoctonia</taxon>
        <taxon>Rhizoctonia solani AG-1</taxon>
    </lineage>
</organism>
<dbReference type="Proteomes" id="UP000011668">
    <property type="component" value="Unassembled WGS sequence"/>
</dbReference>
<dbReference type="HOGENOM" id="CLU_2484870_0_0_1"/>
<dbReference type="AlphaFoldDB" id="L8WYI7"/>
<dbReference type="EMBL" id="AFRT01000611">
    <property type="protein sequence ID" value="ELU43070.1"/>
    <property type="molecule type" value="Genomic_DNA"/>
</dbReference>